<evidence type="ECO:0000259" key="4">
    <source>
        <dbReference type="Pfam" id="PF11611"/>
    </source>
</evidence>
<dbReference type="RefSeq" id="WP_040340914.1">
    <property type="nucleotide sequence ID" value="NZ_DAMCVH010000049.1"/>
</dbReference>
<feature type="compositionally biased region" description="Basic and acidic residues" evidence="2">
    <location>
        <begin position="142"/>
        <end position="158"/>
    </location>
</feature>
<protein>
    <recommendedName>
        <fullName evidence="4">DUF4352 domain-containing protein</fullName>
    </recommendedName>
</protein>
<dbReference type="AlphaFoldDB" id="A0AB34XPD2"/>
<organism evidence="5 6">
    <name type="scientific">Brevibacterium casei</name>
    <dbReference type="NCBI Taxonomy" id="33889"/>
    <lineage>
        <taxon>Bacteria</taxon>
        <taxon>Bacillati</taxon>
        <taxon>Actinomycetota</taxon>
        <taxon>Actinomycetes</taxon>
        <taxon>Micrococcales</taxon>
        <taxon>Brevibacteriaceae</taxon>
        <taxon>Brevibacterium</taxon>
    </lineage>
</organism>
<evidence type="ECO:0000313" key="5">
    <source>
        <dbReference type="EMBL" id="KZE15255.1"/>
    </source>
</evidence>
<evidence type="ECO:0000256" key="2">
    <source>
        <dbReference type="SAM" id="MobiDB-lite"/>
    </source>
</evidence>
<dbReference type="InterPro" id="IPR029050">
    <property type="entry name" value="Immunoprotect_excell_Ig-like"/>
</dbReference>
<feature type="domain" description="DUF4352" evidence="4">
    <location>
        <begin position="162"/>
        <end position="286"/>
    </location>
</feature>
<proteinExistence type="predicted"/>
<dbReference type="Proteomes" id="UP000076612">
    <property type="component" value="Unassembled WGS sequence"/>
</dbReference>
<keyword evidence="1" id="KW-0732">Signal</keyword>
<accession>A0AB34XPD2</accession>
<feature type="region of interest" description="Disordered" evidence="2">
    <location>
        <begin position="1"/>
        <end position="87"/>
    </location>
</feature>
<feature type="compositionally biased region" description="Low complexity" evidence="2">
    <location>
        <begin position="31"/>
        <end position="52"/>
    </location>
</feature>
<reference evidence="6" key="1">
    <citation type="submission" date="2016-01" db="EMBL/GenBank/DDBJ databases">
        <title>Draft genome of Chromobacterium sp. F49.</title>
        <authorList>
            <person name="Hong K.W."/>
        </authorList>
    </citation>
    <scope>NUCLEOTIDE SEQUENCE [LARGE SCALE GENOMIC DNA]</scope>
    <source>
        <strain evidence="6">M40</strain>
    </source>
</reference>
<feature type="compositionally biased region" description="Pro residues" evidence="2">
    <location>
        <begin position="19"/>
        <end position="30"/>
    </location>
</feature>
<dbReference type="SUPFAM" id="SSF81995">
    <property type="entry name" value="beta-sandwich domain of Sec23/24"/>
    <property type="match status" value="1"/>
</dbReference>
<dbReference type="Pfam" id="PF11611">
    <property type="entry name" value="DUF4352"/>
    <property type="match status" value="1"/>
</dbReference>
<dbReference type="InterPro" id="IPR029051">
    <property type="entry name" value="DUF4352"/>
</dbReference>
<feature type="compositionally biased region" description="Low complexity" evidence="2">
    <location>
        <begin position="9"/>
        <end position="18"/>
    </location>
</feature>
<feature type="region of interest" description="Disordered" evidence="2">
    <location>
        <begin position="114"/>
        <end position="164"/>
    </location>
</feature>
<evidence type="ECO:0000256" key="3">
    <source>
        <dbReference type="SAM" id="Phobius"/>
    </source>
</evidence>
<dbReference type="EMBL" id="LQQR01000034">
    <property type="protein sequence ID" value="KZE15255.1"/>
    <property type="molecule type" value="Genomic_DNA"/>
</dbReference>
<keyword evidence="3" id="KW-0472">Membrane</keyword>
<keyword evidence="3" id="KW-0812">Transmembrane</keyword>
<feature type="transmembrane region" description="Helical" evidence="3">
    <location>
        <begin position="95"/>
        <end position="116"/>
    </location>
</feature>
<comment type="caution">
    <text evidence="5">The sequence shown here is derived from an EMBL/GenBank/DDBJ whole genome shotgun (WGS) entry which is preliminary data.</text>
</comment>
<sequence>MSNPPDPYPQQSGPQQNSPQPPGPQHPAGPQPSGQTQWSPQYAAPQYAGQPQPGQPQPGQPPQWGLQPPAGPGGYPGMHPGQKPPKQKKPLLKRWWFWLLVVLVVIIFFSAISGGGGDETEDTGSTSSQGGSDGGAAEEQDTGEKPAEDKPAEEKAEAAPEYGIGDAVTADGWEITVNKVEDGVSSVGSEYLNTEAQGQFVTVSLSVKNTKSSPEYFFEDNIKLGDDKGNTYSSDSEAGIYADEDSILFLEEINPGNTAEGVLVFDVPEDVTPDRLTFEGGIFSDPVEISLK</sequence>
<name>A0AB34XPD2_9MICO</name>
<evidence type="ECO:0000256" key="1">
    <source>
        <dbReference type="ARBA" id="ARBA00022729"/>
    </source>
</evidence>
<dbReference type="Gene3D" id="2.60.40.1240">
    <property type="match status" value="1"/>
</dbReference>
<keyword evidence="3" id="KW-1133">Transmembrane helix</keyword>
<gene>
    <name evidence="5" type="ORF">AVW13_02290</name>
</gene>
<evidence type="ECO:0000313" key="6">
    <source>
        <dbReference type="Proteomes" id="UP000076612"/>
    </source>
</evidence>